<keyword evidence="8" id="KW-0677">Repeat</keyword>
<dbReference type="CDD" id="cd08334">
    <property type="entry name" value="DED_Caspase_8_10_r2"/>
    <property type="match status" value="1"/>
</dbReference>
<dbReference type="AlphaFoldDB" id="H2ZXE9"/>
<dbReference type="GO" id="GO:0051604">
    <property type="term" value="P:protein maturation"/>
    <property type="evidence" value="ECO:0007669"/>
    <property type="project" value="UniProtKB-ARBA"/>
</dbReference>
<feature type="domain" description="Caspase family p20" evidence="19">
    <location>
        <begin position="279"/>
        <end position="402"/>
    </location>
</feature>
<evidence type="ECO:0000313" key="21">
    <source>
        <dbReference type="Proteomes" id="UP000008672"/>
    </source>
</evidence>
<evidence type="ECO:0000256" key="16">
    <source>
        <dbReference type="RuleBase" id="RU003971"/>
    </source>
</evidence>
<dbReference type="InterPro" id="IPR011600">
    <property type="entry name" value="Pept_C14_caspase"/>
</dbReference>
<keyword evidence="4" id="KW-0963">Cytoplasm</keyword>
<reference evidence="20" key="2">
    <citation type="submission" date="2025-08" db="UniProtKB">
        <authorList>
            <consortium name="Ensembl"/>
        </authorList>
    </citation>
    <scope>IDENTIFICATION</scope>
</reference>
<dbReference type="HOGENOM" id="CLU_036904_4_2_1"/>
<dbReference type="SMART" id="SM00115">
    <property type="entry name" value="CASc"/>
    <property type="match status" value="1"/>
</dbReference>
<keyword evidence="11" id="KW-0865">Zymogen</keyword>
<organism evidence="20 21">
    <name type="scientific">Latimeria chalumnae</name>
    <name type="common">Coelacanth</name>
    <dbReference type="NCBI Taxonomy" id="7897"/>
    <lineage>
        <taxon>Eukaryota</taxon>
        <taxon>Metazoa</taxon>
        <taxon>Chordata</taxon>
        <taxon>Craniata</taxon>
        <taxon>Vertebrata</taxon>
        <taxon>Euteleostomi</taxon>
        <taxon>Coelacanthiformes</taxon>
        <taxon>Coelacanthidae</taxon>
        <taxon>Latimeria</taxon>
    </lineage>
</organism>
<dbReference type="GO" id="GO:0032991">
    <property type="term" value="C:protein-containing complex"/>
    <property type="evidence" value="ECO:0007669"/>
    <property type="project" value="UniProtKB-ARBA"/>
</dbReference>
<dbReference type="FunFam" id="3.40.50.1460:FF:000008">
    <property type="entry name" value="caspase-8 isoform X1"/>
    <property type="match status" value="1"/>
</dbReference>
<name>H2ZXE9_LATCH</name>
<comment type="subcellular location">
    <subcellularLocation>
        <location evidence="2">Cytoplasm</location>
    </subcellularLocation>
    <subcellularLocation>
        <location evidence="1">Nucleus</location>
    </subcellularLocation>
</comment>
<dbReference type="InterPro" id="IPR033139">
    <property type="entry name" value="Caspase_cys_AS"/>
</dbReference>
<comment type="similarity">
    <text evidence="3 16">Belongs to the peptidase C14A family.</text>
</comment>
<evidence type="ECO:0000256" key="6">
    <source>
        <dbReference type="ARBA" id="ARBA00022670"/>
    </source>
</evidence>
<dbReference type="FunFam" id="1.10.533.10:FF:000016">
    <property type="entry name" value="CASP8 and FADD-like apoptosis regulator"/>
    <property type="match status" value="1"/>
</dbReference>
<dbReference type="EMBL" id="AFYH01065223">
    <property type="status" value="NOT_ANNOTATED_CDS"/>
    <property type="molecule type" value="Genomic_DNA"/>
</dbReference>
<proteinExistence type="inferred from homology"/>
<dbReference type="EMBL" id="AFYH01065221">
    <property type="status" value="NOT_ANNOTATED_CDS"/>
    <property type="molecule type" value="Genomic_DNA"/>
</dbReference>
<evidence type="ECO:0000256" key="4">
    <source>
        <dbReference type="ARBA" id="ARBA00022490"/>
    </source>
</evidence>
<dbReference type="Gene3D" id="3.40.50.1460">
    <property type="match status" value="1"/>
</dbReference>
<dbReference type="InterPro" id="IPR001875">
    <property type="entry name" value="DED_dom"/>
</dbReference>
<dbReference type="InterPro" id="IPR029030">
    <property type="entry name" value="Caspase-like_dom_sf"/>
</dbReference>
<protein>
    <recommendedName>
        <fullName evidence="15">Caspase-8</fullName>
        <ecNumber evidence="14">3.4.22.61</ecNumber>
    </recommendedName>
</protein>
<dbReference type="CDD" id="cd00032">
    <property type="entry name" value="CASc"/>
    <property type="match status" value="1"/>
</dbReference>
<dbReference type="Ensembl" id="ENSLACT00000002084.1">
    <property type="protein sequence ID" value="ENSLACP00000002070.1"/>
    <property type="gene ID" value="ENSLACG00000001849.1"/>
</dbReference>
<keyword evidence="12" id="KW-0539">Nucleus</keyword>
<keyword evidence="6" id="KW-0645">Protease</keyword>
<keyword evidence="10" id="KW-0788">Thiol protease</keyword>
<evidence type="ECO:0000256" key="1">
    <source>
        <dbReference type="ARBA" id="ARBA00004123"/>
    </source>
</evidence>
<dbReference type="Gene3D" id="1.10.533.10">
    <property type="entry name" value="Death Domain, Fas"/>
    <property type="match status" value="2"/>
</dbReference>
<dbReference type="GO" id="GO:0005737">
    <property type="term" value="C:cytoplasm"/>
    <property type="evidence" value="ECO:0007669"/>
    <property type="project" value="UniProtKB-SubCell"/>
</dbReference>
<dbReference type="GO" id="GO:0005886">
    <property type="term" value="C:plasma membrane"/>
    <property type="evidence" value="ECO:0007669"/>
    <property type="project" value="UniProtKB-ARBA"/>
</dbReference>
<dbReference type="GO" id="GO:0043065">
    <property type="term" value="P:positive regulation of apoptotic process"/>
    <property type="evidence" value="ECO:0007669"/>
    <property type="project" value="UniProtKB-ARBA"/>
</dbReference>
<evidence type="ECO:0000259" key="17">
    <source>
        <dbReference type="PROSITE" id="PS50168"/>
    </source>
</evidence>
<dbReference type="SUPFAM" id="SSF52129">
    <property type="entry name" value="Caspase-like"/>
    <property type="match status" value="1"/>
</dbReference>
<dbReference type="InterPro" id="IPR001309">
    <property type="entry name" value="Pept_C14_p20"/>
</dbReference>
<dbReference type="EMBL" id="AFYH01065225">
    <property type="status" value="NOT_ANNOTATED_CDS"/>
    <property type="molecule type" value="Genomic_DNA"/>
</dbReference>
<evidence type="ECO:0000256" key="3">
    <source>
        <dbReference type="ARBA" id="ARBA00010134"/>
    </source>
</evidence>
<keyword evidence="7" id="KW-0053">Apoptosis</keyword>
<dbReference type="PROSITE" id="PS01121">
    <property type="entry name" value="CASPASE_HIS"/>
    <property type="match status" value="1"/>
</dbReference>
<evidence type="ECO:0000259" key="18">
    <source>
        <dbReference type="PROSITE" id="PS50207"/>
    </source>
</evidence>
<feature type="domain" description="DED" evidence="17">
    <location>
        <begin position="2"/>
        <end position="79"/>
    </location>
</feature>
<dbReference type="GeneTree" id="ENSGT00940000160994"/>
<evidence type="ECO:0000256" key="12">
    <source>
        <dbReference type="ARBA" id="ARBA00023242"/>
    </source>
</evidence>
<dbReference type="EMBL" id="AFYH01065222">
    <property type="status" value="NOT_ANNOTATED_CDS"/>
    <property type="molecule type" value="Genomic_DNA"/>
</dbReference>
<dbReference type="Bgee" id="ENSLACG00000001849">
    <property type="expression patterns" value="Expressed in chordate pharynx and 6 other cell types or tissues"/>
</dbReference>
<dbReference type="SMART" id="SM00031">
    <property type="entry name" value="DED"/>
    <property type="match status" value="2"/>
</dbReference>
<dbReference type="InterPro" id="IPR002138">
    <property type="entry name" value="Pept_C14_p10"/>
</dbReference>
<evidence type="ECO:0000256" key="5">
    <source>
        <dbReference type="ARBA" id="ARBA00022553"/>
    </source>
</evidence>
<evidence type="ECO:0000256" key="9">
    <source>
        <dbReference type="ARBA" id="ARBA00022801"/>
    </source>
</evidence>
<dbReference type="Pfam" id="PF01335">
    <property type="entry name" value="DED"/>
    <property type="match status" value="2"/>
</dbReference>
<dbReference type="InterPro" id="IPR015917">
    <property type="entry name" value="Pept_C14A"/>
</dbReference>
<dbReference type="CDD" id="cd08792">
    <property type="entry name" value="DED_Caspase_8_10_r1"/>
    <property type="match status" value="1"/>
</dbReference>
<evidence type="ECO:0000256" key="14">
    <source>
        <dbReference type="ARBA" id="ARBA00066479"/>
    </source>
</evidence>
<dbReference type="PROSITE" id="PS50207">
    <property type="entry name" value="CASPASE_P10"/>
    <property type="match status" value="1"/>
</dbReference>
<dbReference type="Proteomes" id="UP000008672">
    <property type="component" value="Unassembled WGS sequence"/>
</dbReference>
<dbReference type="GO" id="GO:0006915">
    <property type="term" value="P:apoptotic process"/>
    <property type="evidence" value="ECO:0007669"/>
    <property type="project" value="UniProtKB-KW"/>
</dbReference>
<dbReference type="GO" id="GO:0006508">
    <property type="term" value="P:proteolysis"/>
    <property type="evidence" value="ECO:0007669"/>
    <property type="project" value="UniProtKB-KW"/>
</dbReference>
<dbReference type="Pfam" id="PF00656">
    <property type="entry name" value="Peptidase_C14"/>
    <property type="match status" value="1"/>
</dbReference>
<evidence type="ECO:0000256" key="7">
    <source>
        <dbReference type="ARBA" id="ARBA00022703"/>
    </source>
</evidence>
<dbReference type="PROSITE" id="PS50208">
    <property type="entry name" value="CASPASE_P20"/>
    <property type="match status" value="1"/>
</dbReference>
<feature type="domain" description="DED" evidence="17">
    <location>
        <begin position="96"/>
        <end position="173"/>
    </location>
</feature>
<dbReference type="PROSITE" id="PS01122">
    <property type="entry name" value="CASPASE_CYS"/>
    <property type="match status" value="1"/>
</dbReference>
<evidence type="ECO:0000259" key="19">
    <source>
        <dbReference type="PROSITE" id="PS50208"/>
    </source>
</evidence>
<reference evidence="20" key="3">
    <citation type="submission" date="2025-09" db="UniProtKB">
        <authorList>
            <consortium name="Ensembl"/>
        </authorList>
    </citation>
    <scope>IDENTIFICATION</scope>
</reference>
<evidence type="ECO:0000256" key="2">
    <source>
        <dbReference type="ARBA" id="ARBA00004496"/>
    </source>
</evidence>
<accession>H2ZXE9</accession>
<dbReference type="PANTHER" id="PTHR48169">
    <property type="entry name" value="DED DOMAIN-CONTAINING PROTEIN"/>
    <property type="match status" value="1"/>
</dbReference>
<dbReference type="PRINTS" id="PR00376">
    <property type="entry name" value="IL1BCENZYME"/>
</dbReference>
<evidence type="ECO:0000256" key="15">
    <source>
        <dbReference type="ARBA" id="ARBA00068172"/>
    </source>
</evidence>
<dbReference type="EC" id="3.4.22.61" evidence="14"/>
<dbReference type="InterPro" id="IPR011029">
    <property type="entry name" value="DEATH-like_dom_sf"/>
</dbReference>
<evidence type="ECO:0000256" key="11">
    <source>
        <dbReference type="ARBA" id="ARBA00023145"/>
    </source>
</evidence>
<evidence type="ECO:0000313" key="20">
    <source>
        <dbReference type="Ensembl" id="ENSLACP00000002070.1"/>
    </source>
</evidence>
<dbReference type="EMBL" id="AFYH01065226">
    <property type="status" value="NOT_ANNOTATED_CDS"/>
    <property type="molecule type" value="Genomic_DNA"/>
</dbReference>
<keyword evidence="5" id="KW-0597">Phosphoprotein</keyword>
<feature type="domain" description="Caspase family p10" evidence="18">
    <location>
        <begin position="427"/>
        <end position="515"/>
    </location>
</feature>
<dbReference type="PANTHER" id="PTHR48169:SF7">
    <property type="entry name" value="CASPASE 10"/>
    <property type="match status" value="1"/>
</dbReference>
<dbReference type="EMBL" id="AFYH01065227">
    <property type="status" value="NOT_ANNOTATED_CDS"/>
    <property type="molecule type" value="Genomic_DNA"/>
</dbReference>
<gene>
    <name evidence="20" type="primary">CASP10</name>
</gene>
<evidence type="ECO:0000256" key="8">
    <source>
        <dbReference type="ARBA" id="ARBA00022737"/>
    </source>
</evidence>
<dbReference type="InterPro" id="IPR016129">
    <property type="entry name" value="Caspase_his_AS"/>
</dbReference>
<sequence length="518" mass="59306">MELRKKLHEVDEELGREDVEALKFLCKSHIGARKLNRMESGKELFKALEDEDLMQDDAFIVAELLYIIKHYSLLRKLGVNKETMHEQLPVKGVISRYRKFLFELSEEITKQDLKAAKFLLQPVLPKCKLQDDMSMLGLLIEMEKQELLGEDQIEMLEKVCTTILPELGKRISKYKTVTDNLGQDESLVLYPSSPPQENKNKRTIPIYFFFSSKVSRLQNILSGSKSALTNSDLLYKVMNKKDNRKGSIDVINNSSRTSSVTIEQENSMDFPTYRMNHKHRGYCLIISNYDFSSLLPARRGTDTDTTALENVFTWLGFEVKIHRDKSAAEIRDIMKEFQGKDHKNNDCFACCILSHGESGTILGTDGCCIPIREITSHFTAQKCQVLAGKPKLFFIQACQGKKYQNPVFLESDAKNPNSIQETRVVNPQESIPEEADFLLGMATVDGFLSFRHIREGTWYIQSLCKNLCVYVPSRGEDLLAILTKVNEDVSKQTAMRESWKQMPQPAFTLRKRLIFPVP</sequence>
<keyword evidence="9" id="KW-0378">Hydrolase</keyword>
<reference evidence="21" key="1">
    <citation type="submission" date="2011-08" db="EMBL/GenBank/DDBJ databases">
        <title>The draft genome of Latimeria chalumnae.</title>
        <authorList>
            <person name="Di Palma F."/>
            <person name="Alfoldi J."/>
            <person name="Johnson J."/>
            <person name="Berlin A."/>
            <person name="Gnerre S."/>
            <person name="Jaffe D."/>
            <person name="MacCallum I."/>
            <person name="Young S."/>
            <person name="Walker B.J."/>
            <person name="Lander E."/>
            <person name="Lindblad-Toh K."/>
        </authorList>
    </citation>
    <scope>NUCLEOTIDE SEQUENCE [LARGE SCALE GENOMIC DNA]</scope>
    <source>
        <strain evidence="21">Wild caught</strain>
    </source>
</reference>
<dbReference type="EMBL" id="AFYH01065224">
    <property type="status" value="NOT_ANNOTATED_CDS"/>
    <property type="molecule type" value="Genomic_DNA"/>
</dbReference>
<dbReference type="GO" id="GO:0005634">
    <property type="term" value="C:nucleus"/>
    <property type="evidence" value="ECO:0007669"/>
    <property type="project" value="UniProtKB-SubCell"/>
</dbReference>
<comment type="catalytic activity">
    <reaction evidence="13">
        <text>Strict requirement for Asp at position P1 and has a preferred cleavage sequence of (Leu/Asp/Val)-Glu-Thr-Asp-|-(Gly/Ser/Ala).</text>
        <dbReference type="EC" id="3.4.22.61"/>
    </reaction>
</comment>
<dbReference type="GO" id="GO:0004197">
    <property type="term" value="F:cysteine-type endopeptidase activity"/>
    <property type="evidence" value="ECO:0007669"/>
    <property type="project" value="InterPro"/>
</dbReference>
<evidence type="ECO:0000256" key="13">
    <source>
        <dbReference type="ARBA" id="ARBA00051626"/>
    </source>
</evidence>
<dbReference type="SUPFAM" id="SSF47986">
    <property type="entry name" value="DEATH domain"/>
    <property type="match status" value="2"/>
</dbReference>
<evidence type="ECO:0000256" key="10">
    <source>
        <dbReference type="ARBA" id="ARBA00022807"/>
    </source>
</evidence>
<keyword evidence="21" id="KW-1185">Reference proteome</keyword>
<dbReference type="PROSITE" id="PS50168">
    <property type="entry name" value="DED"/>
    <property type="match status" value="2"/>
</dbReference>